<keyword evidence="5" id="KW-0282">Flagellum</keyword>
<dbReference type="PANTHER" id="PTHR39190">
    <property type="entry name" value="FLAGELLAR ASSEMBLY FACTOR FLIW"/>
    <property type="match status" value="1"/>
</dbReference>
<gene>
    <name evidence="4" type="primary">fliW</name>
    <name evidence="5" type="ORF">SAMN05660662_1564</name>
</gene>
<comment type="similarity">
    <text evidence="4">Belongs to the FliW family.</text>
</comment>
<evidence type="ECO:0000256" key="3">
    <source>
        <dbReference type="ARBA" id="ARBA00022845"/>
    </source>
</evidence>
<dbReference type="OrthoDB" id="3268119at2"/>
<comment type="subcellular location">
    <subcellularLocation>
        <location evidence="4">Cytoplasm</location>
    </subcellularLocation>
</comment>
<reference evidence="6" key="1">
    <citation type="submission" date="2016-10" db="EMBL/GenBank/DDBJ databases">
        <authorList>
            <person name="Varghese N."/>
            <person name="Submissions S."/>
        </authorList>
    </citation>
    <scope>NUCLEOTIDE SEQUENCE [LARGE SCALE GENOMIC DNA]</scope>
    <source>
        <strain evidence="6">DSM 44268</strain>
    </source>
</reference>
<evidence type="ECO:0000256" key="4">
    <source>
        <dbReference type="HAMAP-Rule" id="MF_01185"/>
    </source>
</evidence>
<dbReference type="SUPFAM" id="SSF141457">
    <property type="entry name" value="BH3618-like"/>
    <property type="match status" value="1"/>
</dbReference>
<evidence type="ECO:0000313" key="5">
    <source>
        <dbReference type="EMBL" id="SDF25398.1"/>
    </source>
</evidence>
<dbReference type="InterPro" id="IPR024046">
    <property type="entry name" value="Flagellar_assmbl_FliW_dom_sf"/>
</dbReference>
<keyword evidence="5" id="KW-0966">Cell projection</keyword>
<evidence type="ECO:0000313" key="6">
    <source>
        <dbReference type="Proteomes" id="UP000199406"/>
    </source>
</evidence>
<dbReference type="GO" id="GO:0005737">
    <property type="term" value="C:cytoplasm"/>
    <property type="evidence" value="ECO:0007669"/>
    <property type="project" value="UniProtKB-SubCell"/>
</dbReference>
<evidence type="ECO:0000256" key="2">
    <source>
        <dbReference type="ARBA" id="ARBA00022795"/>
    </source>
</evidence>
<keyword evidence="6" id="KW-1185">Reference proteome</keyword>
<sequence>MTPSPALLAARPHAPASTPVQRVEDAVPAVLVVELTEPLAGFPDHREFVLVPADASGLLSWLQSMAPDGPRFLVAPATAFFPEYAPVLPGSALAELGLASVQAGRVYALLTVPDGDVSGTTANLRAPLVVNPATRRARQVVLSDPTHPVRCPVRR</sequence>
<dbReference type="HAMAP" id="MF_01185">
    <property type="entry name" value="FliW"/>
    <property type="match status" value="1"/>
</dbReference>
<dbReference type="GO" id="GO:0044780">
    <property type="term" value="P:bacterial-type flagellum assembly"/>
    <property type="evidence" value="ECO:0007669"/>
    <property type="project" value="UniProtKB-UniRule"/>
</dbReference>
<keyword evidence="2 4" id="KW-1005">Bacterial flagellum biogenesis</keyword>
<keyword evidence="5" id="KW-0969">Cilium</keyword>
<comment type="function">
    <text evidence="4">Acts as an anti-CsrA protein, binds CsrA and prevents it from repressing translation of its target genes, one of which is flagellin. Binds to flagellin and participates in the assembly of the flagellum.</text>
</comment>
<accession>A0A1G7JKD5</accession>
<name>A0A1G7JKD5_9ACTN</name>
<dbReference type="InterPro" id="IPR003775">
    <property type="entry name" value="Flagellar_assembly_factor_FliW"/>
</dbReference>
<dbReference type="Gene3D" id="2.30.290.10">
    <property type="entry name" value="BH3618-like"/>
    <property type="match status" value="1"/>
</dbReference>
<keyword evidence="1 4" id="KW-0963">Cytoplasm</keyword>
<organism evidence="5 6">
    <name type="scientific">Blastococcus aurantiacus</name>
    <dbReference type="NCBI Taxonomy" id="1550231"/>
    <lineage>
        <taxon>Bacteria</taxon>
        <taxon>Bacillati</taxon>
        <taxon>Actinomycetota</taxon>
        <taxon>Actinomycetes</taxon>
        <taxon>Geodermatophilales</taxon>
        <taxon>Geodermatophilaceae</taxon>
        <taxon>Blastococcus</taxon>
    </lineage>
</organism>
<dbReference type="Proteomes" id="UP000199406">
    <property type="component" value="Unassembled WGS sequence"/>
</dbReference>
<dbReference type="GO" id="GO:0006417">
    <property type="term" value="P:regulation of translation"/>
    <property type="evidence" value="ECO:0007669"/>
    <property type="project" value="UniProtKB-KW"/>
</dbReference>
<dbReference type="EMBL" id="FNBT01000002">
    <property type="protein sequence ID" value="SDF25398.1"/>
    <property type="molecule type" value="Genomic_DNA"/>
</dbReference>
<evidence type="ECO:0000256" key="1">
    <source>
        <dbReference type="ARBA" id="ARBA00022490"/>
    </source>
</evidence>
<dbReference type="Pfam" id="PF02623">
    <property type="entry name" value="FliW"/>
    <property type="match status" value="1"/>
</dbReference>
<comment type="subunit">
    <text evidence="4">Interacts with translational regulator CsrA and flagellin(s).</text>
</comment>
<keyword evidence="3 4" id="KW-0810">Translation regulation</keyword>
<dbReference type="RefSeq" id="WP_091764621.1">
    <property type="nucleotide sequence ID" value="NZ_FNBT01000002.1"/>
</dbReference>
<protein>
    <recommendedName>
        <fullName evidence="4">Flagellar assembly factor FliW</fullName>
    </recommendedName>
</protein>
<dbReference type="PANTHER" id="PTHR39190:SF1">
    <property type="entry name" value="FLAGELLAR ASSEMBLY FACTOR FLIW"/>
    <property type="match status" value="1"/>
</dbReference>
<dbReference type="STRING" id="1550231.SAMN05660662_1564"/>
<dbReference type="AlphaFoldDB" id="A0A1G7JKD5"/>
<proteinExistence type="inferred from homology"/>
<keyword evidence="4" id="KW-0143">Chaperone</keyword>